<proteinExistence type="predicted"/>
<organism evidence="2 3">
    <name type="scientific">Monoraphidium neglectum</name>
    <dbReference type="NCBI Taxonomy" id="145388"/>
    <lineage>
        <taxon>Eukaryota</taxon>
        <taxon>Viridiplantae</taxon>
        <taxon>Chlorophyta</taxon>
        <taxon>core chlorophytes</taxon>
        <taxon>Chlorophyceae</taxon>
        <taxon>CS clade</taxon>
        <taxon>Sphaeropleales</taxon>
        <taxon>Selenastraceae</taxon>
        <taxon>Monoraphidium</taxon>
    </lineage>
</organism>
<keyword evidence="2" id="KW-0808">Transferase</keyword>
<keyword evidence="3" id="KW-1185">Reference proteome</keyword>
<gene>
    <name evidence="2" type="ORF">MNEG_11583</name>
</gene>
<dbReference type="GO" id="GO:0004674">
    <property type="term" value="F:protein serine/threonine kinase activity"/>
    <property type="evidence" value="ECO:0007669"/>
    <property type="project" value="TreeGrafter"/>
</dbReference>
<evidence type="ECO:0000313" key="2">
    <source>
        <dbReference type="EMBL" id="KIY96377.1"/>
    </source>
</evidence>
<dbReference type="OrthoDB" id="542825at2759"/>
<name>A0A0D2J9F1_9CHLO</name>
<dbReference type="RefSeq" id="XP_013895397.1">
    <property type="nucleotide sequence ID" value="XM_014039943.1"/>
</dbReference>
<dbReference type="InterPro" id="IPR011009">
    <property type="entry name" value="Kinase-like_dom_sf"/>
</dbReference>
<evidence type="ECO:0000259" key="1">
    <source>
        <dbReference type="PROSITE" id="PS50011"/>
    </source>
</evidence>
<keyword evidence="2" id="KW-0675">Receptor</keyword>
<dbReference type="EMBL" id="KK103032">
    <property type="protein sequence ID" value="KIY96377.1"/>
    <property type="molecule type" value="Genomic_DNA"/>
</dbReference>
<dbReference type="AlphaFoldDB" id="A0A0D2J9F1"/>
<reference evidence="2 3" key="1">
    <citation type="journal article" date="2013" name="BMC Genomics">
        <title>Reconstruction of the lipid metabolism for the microalga Monoraphidium neglectum from its genome sequence reveals characteristics suitable for biofuel production.</title>
        <authorList>
            <person name="Bogen C."/>
            <person name="Al-Dilaimi A."/>
            <person name="Albersmeier A."/>
            <person name="Wichmann J."/>
            <person name="Grundmann M."/>
            <person name="Rupp O."/>
            <person name="Lauersen K.J."/>
            <person name="Blifernez-Klassen O."/>
            <person name="Kalinowski J."/>
            <person name="Goesmann A."/>
            <person name="Mussgnug J.H."/>
            <person name="Kruse O."/>
        </authorList>
    </citation>
    <scope>NUCLEOTIDE SEQUENCE [LARGE SCALE GENOMIC DNA]</scope>
    <source>
        <strain evidence="2 3">SAG 48.87</strain>
    </source>
</reference>
<dbReference type="Gene3D" id="1.10.510.10">
    <property type="entry name" value="Transferase(Phosphotransferase) domain 1"/>
    <property type="match status" value="2"/>
</dbReference>
<protein>
    <submittedName>
        <fullName evidence="2">Putative serine/threonine-protein kinase/receptor</fullName>
    </submittedName>
</protein>
<dbReference type="KEGG" id="mng:MNEG_11583"/>
<dbReference type="InterPro" id="IPR051681">
    <property type="entry name" value="Ser/Thr_Kinases-Pseudokinases"/>
</dbReference>
<dbReference type="PANTHER" id="PTHR44329:SF214">
    <property type="entry name" value="PROTEIN KINASE DOMAIN-CONTAINING PROTEIN"/>
    <property type="match status" value="1"/>
</dbReference>
<sequence>MGFDFENVVKAHHFVTWGAAGVSRPEGNGVADARHISFNGSFTVPFFDVASSSGGNSLVASGNGSGGTSAAAASKRMVETWILQEYCDGGTLQDAVFEKGSGAFFNTQMVPQMGVMLHMLLGVARGMEWLHARNVLHGDLKAANVLLKSPDGGRGAAASFSGSHSGAASQRLGGGPGAAEAARAAVAESVMAMVPKVADFGLSRIMGEGATHLSTHTLGTITHQCPELIRTGRLSKPADAFSFGVVMWEVIMAANPWGGKMMGEIVTAVMEGRRLTFGPAAPQAYVELAKDCMRGVSERRPTFDQIVARLQAMLGQQDELQAEAEAGAANAAAAAAAQETPVAEDGWRRVA</sequence>
<dbReference type="GO" id="GO:0005524">
    <property type="term" value="F:ATP binding"/>
    <property type="evidence" value="ECO:0007669"/>
    <property type="project" value="InterPro"/>
</dbReference>
<dbReference type="SMART" id="SM00220">
    <property type="entry name" value="S_TKc"/>
    <property type="match status" value="1"/>
</dbReference>
<dbReference type="GeneID" id="25728860"/>
<evidence type="ECO:0000313" key="3">
    <source>
        <dbReference type="Proteomes" id="UP000054498"/>
    </source>
</evidence>
<dbReference type="InterPro" id="IPR000719">
    <property type="entry name" value="Prot_kinase_dom"/>
</dbReference>
<feature type="domain" description="Protein kinase" evidence="1">
    <location>
        <begin position="1"/>
        <end position="314"/>
    </location>
</feature>
<dbReference type="PANTHER" id="PTHR44329">
    <property type="entry name" value="SERINE/THREONINE-PROTEIN KINASE TNNI3K-RELATED"/>
    <property type="match status" value="1"/>
</dbReference>
<dbReference type="InterPro" id="IPR001245">
    <property type="entry name" value="Ser-Thr/Tyr_kinase_cat_dom"/>
</dbReference>
<dbReference type="Pfam" id="PF07714">
    <property type="entry name" value="PK_Tyr_Ser-Thr"/>
    <property type="match status" value="1"/>
</dbReference>
<accession>A0A0D2J9F1</accession>
<dbReference type="InterPro" id="IPR008271">
    <property type="entry name" value="Ser/Thr_kinase_AS"/>
</dbReference>
<dbReference type="PROSITE" id="PS00108">
    <property type="entry name" value="PROTEIN_KINASE_ST"/>
    <property type="match status" value="1"/>
</dbReference>
<dbReference type="STRING" id="145388.A0A0D2J9F1"/>
<dbReference type="PROSITE" id="PS50011">
    <property type="entry name" value="PROTEIN_KINASE_DOM"/>
    <property type="match status" value="1"/>
</dbReference>
<keyword evidence="2" id="KW-0418">Kinase</keyword>
<dbReference type="SUPFAM" id="SSF56112">
    <property type="entry name" value="Protein kinase-like (PK-like)"/>
    <property type="match status" value="1"/>
</dbReference>
<dbReference type="Proteomes" id="UP000054498">
    <property type="component" value="Unassembled WGS sequence"/>
</dbReference>